<dbReference type="AlphaFoldDB" id="A0A367JNA6"/>
<gene>
    <name evidence="3" type="ORF">CU098_000803</name>
</gene>
<dbReference type="InterPro" id="IPR041681">
    <property type="entry name" value="PH_9"/>
</dbReference>
<feature type="region of interest" description="Disordered" evidence="1">
    <location>
        <begin position="139"/>
        <end position="158"/>
    </location>
</feature>
<comment type="caution">
    <text evidence="3">The sequence shown here is derived from an EMBL/GenBank/DDBJ whole genome shotgun (WGS) entry which is preliminary data.</text>
</comment>
<evidence type="ECO:0000256" key="1">
    <source>
        <dbReference type="SAM" id="MobiDB-lite"/>
    </source>
</evidence>
<reference evidence="3 4" key="1">
    <citation type="journal article" date="2018" name="G3 (Bethesda)">
        <title>Phylogenetic and Phylogenomic Definition of Rhizopus Species.</title>
        <authorList>
            <person name="Gryganskyi A.P."/>
            <person name="Golan J."/>
            <person name="Dolatabadi S."/>
            <person name="Mondo S."/>
            <person name="Robb S."/>
            <person name="Idnurm A."/>
            <person name="Muszewska A."/>
            <person name="Steczkiewicz K."/>
            <person name="Masonjones S."/>
            <person name="Liao H.L."/>
            <person name="Gajdeczka M.T."/>
            <person name="Anike F."/>
            <person name="Vuek A."/>
            <person name="Anishchenko I.M."/>
            <person name="Voigt K."/>
            <person name="de Hoog G.S."/>
            <person name="Smith M.E."/>
            <person name="Heitman J."/>
            <person name="Vilgalys R."/>
            <person name="Stajich J.E."/>
        </authorList>
    </citation>
    <scope>NUCLEOTIDE SEQUENCE [LARGE SCALE GENOMIC DNA]</scope>
    <source>
        <strain evidence="3 4">LSU 92-RS-03</strain>
    </source>
</reference>
<name>A0A367JNA6_RHIST</name>
<dbReference type="Pfam" id="PF15410">
    <property type="entry name" value="PH_9"/>
    <property type="match status" value="1"/>
</dbReference>
<dbReference type="PROSITE" id="PS50003">
    <property type="entry name" value="PH_DOMAIN"/>
    <property type="match status" value="1"/>
</dbReference>
<dbReference type="Gene3D" id="2.30.29.30">
    <property type="entry name" value="Pleckstrin-homology domain (PH domain)/Phosphotyrosine-binding domain (PTB)"/>
    <property type="match status" value="1"/>
</dbReference>
<sequence>METVQVLMFPDVLSQRKRVASFSSSDSCAIRRRSISLSTPSFGSQSFKNTWDDQDLHSSHGGNNILLQKLDLIKSNISWKSSATNQPNSFHDGLTRTQKTWIVDTEALLKDMYSSVKSHRIDQADIINADNESLNYVHRSRTLPKSEQRKETRRRRGHSVVAENILAVSTLSSLPSHRRLTEPSPIFDPIAFKEYRQGIVMRKHVMETSEKKAKHRQWQLCYLVMNETEMIMYKAVQKNDVRGKKRKSMIFWNQSVVSPFSLQDIVSSDADEWQPDLNQPALGMIPLNHCYATSVLPPGWNGQRPHVFRLESAEGGLWMFESTDMFAIQAWVEAVNFSAATISKNPMQGAVCNIDYGWGADWENDESSSSLSIPIWYPPTPCMIQSILSLEEQYDYLKSQIKETTEQLDKHRTLKSKSDKKCSSQAGNCIQILVNWDKKFHHISHELIKLRCYRDILKPRIIT</sequence>
<dbReference type="STRING" id="4846.A0A367JNA6"/>
<dbReference type="InterPro" id="IPR011993">
    <property type="entry name" value="PH-like_dom_sf"/>
</dbReference>
<dbReference type="EMBL" id="PJQM01002994">
    <property type="protein sequence ID" value="RCH91432.1"/>
    <property type="molecule type" value="Genomic_DNA"/>
</dbReference>
<dbReference type="SMART" id="SM00233">
    <property type="entry name" value="PH"/>
    <property type="match status" value="1"/>
</dbReference>
<proteinExistence type="predicted"/>
<dbReference type="SUPFAM" id="SSF50729">
    <property type="entry name" value="PH domain-like"/>
    <property type="match status" value="1"/>
</dbReference>
<dbReference type="InterPro" id="IPR001849">
    <property type="entry name" value="PH_domain"/>
</dbReference>
<dbReference type="OrthoDB" id="2157641at2759"/>
<keyword evidence="4" id="KW-1185">Reference proteome</keyword>
<evidence type="ECO:0000313" key="3">
    <source>
        <dbReference type="EMBL" id="RCH91432.1"/>
    </source>
</evidence>
<protein>
    <recommendedName>
        <fullName evidence="2">PH domain-containing protein</fullName>
    </recommendedName>
</protein>
<dbReference type="Proteomes" id="UP000253551">
    <property type="component" value="Unassembled WGS sequence"/>
</dbReference>
<evidence type="ECO:0000313" key="4">
    <source>
        <dbReference type="Proteomes" id="UP000253551"/>
    </source>
</evidence>
<accession>A0A367JNA6</accession>
<feature type="domain" description="PH" evidence="2">
    <location>
        <begin position="193"/>
        <end position="340"/>
    </location>
</feature>
<evidence type="ECO:0000259" key="2">
    <source>
        <dbReference type="PROSITE" id="PS50003"/>
    </source>
</evidence>
<organism evidence="3 4">
    <name type="scientific">Rhizopus stolonifer</name>
    <name type="common">Rhizopus nigricans</name>
    <dbReference type="NCBI Taxonomy" id="4846"/>
    <lineage>
        <taxon>Eukaryota</taxon>
        <taxon>Fungi</taxon>
        <taxon>Fungi incertae sedis</taxon>
        <taxon>Mucoromycota</taxon>
        <taxon>Mucoromycotina</taxon>
        <taxon>Mucoromycetes</taxon>
        <taxon>Mucorales</taxon>
        <taxon>Mucorineae</taxon>
        <taxon>Rhizopodaceae</taxon>
        <taxon>Rhizopus</taxon>
    </lineage>
</organism>